<evidence type="ECO:0000256" key="2">
    <source>
        <dbReference type="ARBA" id="ARBA00007613"/>
    </source>
</evidence>
<dbReference type="PANTHER" id="PTHR30026:SF20">
    <property type="entry name" value="OUTER MEMBRANE PROTEIN TOLC"/>
    <property type="match status" value="1"/>
</dbReference>
<reference evidence="8 9" key="1">
    <citation type="submission" date="2013-08" db="EMBL/GenBank/DDBJ databases">
        <title>An opportunistic ruminal bacterium that causes liver abscesses in cattle.</title>
        <authorList>
            <person name="Benahmed F.H."/>
            <person name="Rasmussen M."/>
            <person name="Harbottle H."/>
            <person name="Soppet D."/>
            <person name="Nagaraja T.G."/>
            <person name="Davidson M."/>
        </authorList>
    </citation>
    <scope>NUCLEOTIDE SEQUENCE [LARGE SCALE GENOMIC DNA]</scope>
    <source>
        <strain evidence="8 9">B35</strain>
    </source>
</reference>
<dbReference type="PANTHER" id="PTHR30026">
    <property type="entry name" value="OUTER MEMBRANE PROTEIN TOLC"/>
    <property type="match status" value="1"/>
</dbReference>
<keyword evidence="4" id="KW-1134">Transmembrane beta strand</keyword>
<sequence length="423" mass="48443">MKKLWILFFLLGNVAFGREVTLEEAIQASMENSKAVKISDKQLEISKLKMNQAIKKALPSVVYSTNYQRGEYERNIYKNKSSMESEKGGYKQSITISQPIFQGGAILAGIQGAKAYKTIADLSYVQETLNTRLKAIRTFSNIVNSKRNLQALEYSEKQLQNRYKKQEAQLELRLITKTDLLKTEYSLLEVQSLISKAKSNIEVQTEDLKFQMGVDKKEVLEVKEFIVPNHLTERITFEKDKEKALESSIQALIAKSQVKIAKAQETAALGNMLPKVNAFVSYGVASERTHWKQTREDAEWMGGLSVSWNVFSFGSDYDAYQIAKLEKESKELSEMTAQDSIALSLKTAYLELQRLEILRESRKRGLEAAELNFTMDQEKFDAGLLSTVDYLSSETQLREARVNYYQAELDYYYAFEYYRSLLV</sequence>
<dbReference type="InterPro" id="IPR003423">
    <property type="entry name" value="OMP_efflux"/>
</dbReference>
<accession>A0A017H4V5</accession>
<dbReference type="SUPFAM" id="SSF56954">
    <property type="entry name" value="Outer membrane efflux proteins (OEP)"/>
    <property type="match status" value="1"/>
</dbReference>
<keyword evidence="7" id="KW-0998">Cell outer membrane</keyword>
<comment type="caution">
    <text evidence="8">The sequence shown here is derived from an EMBL/GenBank/DDBJ whole genome shotgun (WGS) entry which is preliminary data.</text>
</comment>
<dbReference type="RefSeq" id="WP_005953721.1">
    <property type="nucleotide sequence ID" value="NZ_AOJP01000006.1"/>
</dbReference>
<dbReference type="AlphaFoldDB" id="A0A017H4V5"/>
<evidence type="ECO:0000256" key="5">
    <source>
        <dbReference type="ARBA" id="ARBA00022692"/>
    </source>
</evidence>
<name>A0A017H4V5_9FUSO</name>
<keyword evidence="5" id="KW-0812">Transmembrane</keyword>
<gene>
    <name evidence="8" type="ORF">C095_04990</name>
</gene>
<dbReference type="Proteomes" id="UP000031184">
    <property type="component" value="Unassembled WGS sequence"/>
</dbReference>
<protein>
    <submittedName>
        <fullName evidence="8">Membrane protein</fullName>
    </submittedName>
</protein>
<dbReference type="GO" id="GO:1990281">
    <property type="term" value="C:efflux pump complex"/>
    <property type="evidence" value="ECO:0007669"/>
    <property type="project" value="TreeGrafter"/>
</dbReference>
<evidence type="ECO:0000313" key="8">
    <source>
        <dbReference type="EMBL" id="KID49508.1"/>
    </source>
</evidence>
<evidence type="ECO:0000256" key="1">
    <source>
        <dbReference type="ARBA" id="ARBA00004442"/>
    </source>
</evidence>
<dbReference type="GO" id="GO:0015288">
    <property type="term" value="F:porin activity"/>
    <property type="evidence" value="ECO:0007669"/>
    <property type="project" value="TreeGrafter"/>
</dbReference>
<dbReference type="Pfam" id="PF02321">
    <property type="entry name" value="OEP"/>
    <property type="match status" value="2"/>
</dbReference>
<proteinExistence type="inferred from homology"/>
<evidence type="ECO:0000313" key="9">
    <source>
        <dbReference type="Proteomes" id="UP000031184"/>
    </source>
</evidence>
<organism evidence="8 9">
    <name type="scientific">Fusobacterium necrophorum subsp. funduliforme B35</name>
    <dbReference type="NCBI Taxonomy" id="1226633"/>
    <lineage>
        <taxon>Bacteria</taxon>
        <taxon>Fusobacteriati</taxon>
        <taxon>Fusobacteriota</taxon>
        <taxon>Fusobacteriia</taxon>
        <taxon>Fusobacteriales</taxon>
        <taxon>Fusobacteriaceae</taxon>
        <taxon>Fusobacterium</taxon>
    </lineage>
</organism>
<dbReference type="GO" id="GO:0009279">
    <property type="term" value="C:cell outer membrane"/>
    <property type="evidence" value="ECO:0007669"/>
    <property type="project" value="UniProtKB-SubCell"/>
</dbReference>
<comment type="similarity">
    <text evidence="2">Belongs to the outer membrane factor (OMF) (TC 1.B.17) family.</text>
</comment>
<dbReference type="GO" id="GO:0015562">
    <property type="term" value="F:efflux transmembrane transporter activity"/>
    <property type="evidence" value="ECO:0007669"/>
    <property type="project" value="InterPro"/>
</dbReference>
<evidence type="ECO:0000256" key="3">
    <source>
        <dbReference type="ARBA" id="ARBA00022448"/>
    </source>
</evidence>
<keyword evidence="3" id="KW-0813">Transport</keyword>
<evidence type="ECO:0000256" key="6">
    <source>
        <dbReference type="ARBA" id="ARBA00023136"/>
    </source>
</evidence>
<dbReference type="EMBL" id="AUZI01000012">
    <property type="protein sequence ID" value="KID49508.1"/>
    <property type="molecule type" value="Genomic_DNA"/>
</dbReference>
<dbReference type="InterPro" id="IPR051906">
    <property type="entry name" value="TolC-like"/>
</dbReference>
<keyword evidence="6" id="KW-0472">Membrane</keyword>
<comment type="subcellular location">
    <subcellularLocation>
        <location evidence="1">Cell outer membrane</location>
    </subcellularLocation>
</comment>
<dbReference type="PATRIC" id="fig|1226633.4.peg.1010"/>
<dbReference type="OrthoDB" id="13803at2"/>
<dbReference type="Gene3D" id="1.20.1600.10">
    <property type="entry name" value="Outer membrane efflux proteins (OEP)"/>
    <property type="match status" value="1"/>
</dbReference>
<evidence type="ECO:0000256" key="7">
    <source>
        <dbReference type="ARBA" id="ARBA00023237"/>
    </source>
</evidence>
<evidence type="ECO:0000256" key="4">
    <source>
        <dbReference type="ARBA" id="ARBA00022452"/>
    </source>
</evidence>